<feature type="region of interest" description="Disordered" evidence="1">
    <location>
        <begin position="123"/>
        <end position="144"/>
    </location>
</feature>
<protein>
    <submittedName>
        <fullName evidence="2">Uncharacterized protein</fullName>
    </submittedName>
</protein>
<proteinExistence type="predicted"/>
<dbReference type="OMA" id="SNFEWID"/>
<keyword evidence="3" id="KW-1185">Reference proteome</keyword>
<evidence type="ECO:0000313" key="3">
    <source>
        <dbReference type="Proteomes" id="UP000007798"/>
    </source>
</evidence>
<dbReference type="eggNOG" id="ENOG502T9HA">
    <property type="taxonomic scope" value="Eukaryota"/>
</dbReference>
<feature type="region of interest" description="Disordered" evidence="1">
    <location>
        <begin position="197"/>
        <end position="245"/>
    </location>
</feature>
<dbReference type="Proteomes" id="UP000007798">
    <property type="component" value="Unassembled WGS sequence"/>
</dbReference>
<dbReference type="OrthoDB" id="6608749at2759"/>
<feature type="region of interest" description="Disordered" evidence="1">
    <location>
        <begin position="1"/>
        <end position="33"/>
    </location>
</feature>
<feature type="compositionally biased region" description="Low complexity" evidence="1">
    <location>
        <begin position="123"/>
        <end position="143"/>
    </location>
</feature>
<dbReference type="InParanoid" id="B4NCL1"/>
<dbReference type="FunCoup" id="B4NCL1">
    <property type="interactions" value="7"/>
</dbReference>
<gene>
    <name evidence="2" type="primary">Dwil\GK10061</name>
    <name evidence="2" type="ORF">Dwil_GK10061</name>
</gene>
<organism evidence="2 3">
    <name type="scientific">Drosophila willistoni</name>
    <name type="common">Fruit fly</name>
    <dbReference type="NCBI Taxonomy" id="7260"/>
    <lineage>
        <taxon>Eukaryota</taxon>
        <taxon>Metazoa</taxon>
        <taxon>Ecdysozoa</taxon>
        <taxon>Arthropoda</taxon>
        <taxon>Hexapoda</taxon>
        <taxon>Insecta</taxon>
        <taxon>Pterygota</taxon>
        <taxon>Neoptera</taxon>
        <taxon>Endopterygota</taxon>
        <taxon>Diptera</taxon>
        <taxon>Brachycera</taxon>
        <taxon>Muscomorpha</taxon>
        <taxon>Ephydroidea</taxon>
        <taxon>Drosophilidae</taxon>
        <taxon>Drosophila</taxon>
        <taxon>Sophophora</taxon>
    </lineage>
</organism>
<dbReference type="AlphaFoldDB" id="B4NCL1"/>
<dbReference type="HOGENOM" id="CLU_807190_0_0_1"/>
<name>B4NCL1_DROWI</name>
<reference evidence="2 3" key="1">
    <citation type="journal article" date="2007" name="Nature">
        <title>Evolution of genes and genomes on the Drosophila phylogeny.</title>
        <authorList>
            <consortium name="Drosophila 12 Genomes Consortium"/>
            <person name="Clark A.G."/>
            <person name="Eisen M.B."/>
            <person name="Smith D.R."/>
            <person name="Bergman C.M."/>
            <person name="Oliver B."/>
            <person name="Markow T.A."/>
            <person name="Kaufman T.C."/>
            <person name="Kellis M."/>
            <person name="Gelbart W."/>
            <person name="Iyer V.N."/>
            <person name="Pollard D.A."/>
            <person name="Sackton T.B."/>
            <person name="Larracuente A.M."/>
            <person name="Singh N.D."/>
            <person name="Abad J.P."/>
            <person name="Abt D.N."/>
            <person name="Adryan B."/>
            <person name="Aguade M."/>
            <person name="Akashi H."/>
            <person name="Anderson W.W."/>
            <person name="Aquadro C.F."/>
            <person name="Ardell D.H."/>
            <person name="Arguello R."/>
            <person name="Artieri C.G."/>
            <person name="Barbash D.A."/>
            <person name="Barker D."/>
            <person name="Barsanti P."/>
            <person name="Batterham P."/>
            <person name="Batzoglou S."/>
            <person name="Begun D."/>
            <person name="Bhutkar A."/>
            <person name="Blanco E."/>
            <person name="Bosak S.A."/>
            <person name="Bradley R.K."/>
            <person name="Brand A.D."/>
            <person name="Brent M.R."/>
            <person name="Brooks A.N."/>
            <person name="Brown R.H."/>
            <person name="Butlin R.K."/>
            <person name="Caggese C."/>
            <person name="Calvi B.R."/>
            <person name="Bernardo de Carvalho A."/>
            <person name="Caspi A."/>
            <person name="Castrezana S."/>
            <person name="Celniker S.E."/>
            <person name="Chang J.L."/>
            <person name="Chapple C."/>
            <person name="Chatterji S."/>
            <person name="Chinwalla A."/>
            <person name="Civetta A."/>
            <person name="Clifton S.W."/>
            <person name="Comeron J.M."/>
            <person name="Costello J.C."/>
            <person name="Coyne J.A."/>
            <person name="Daub J."/>
            <person name="David R.G."/>
            <person name="Delcher A.L."/>
            <person name="Delehaunty K."/>
            <person name="Do C.B."/>
            <person name="Ebling H."/>
            <person name="Edwards K."/>
            <person name="Eickbush T."/>
            <person name="Evans J.D."/>
            <person name="Filipski A."/>
            <person name="Findeiss S."/>
            <person name="Freyhult E."/>
            <person name="Fulton L."/>
            <person name="Fulton R."/>
            <person name="Garcia A.C."/>
            <person name="Gardiner A."/>
            <person name="Garfield D.A."/>
            <person name="Garvin B.E."/>
            <person name="Gibson G."/>
            <person name="Gilbert D."/>
            <person name="Gnerre S."/>
            <person name="Godfrey J."/>
            <person name="Good R."/>
            <person name="Gotea V."/>
            <person name="Gravely B."/>
            <person name="Greenberg A.J."/>
            <person name="Griffiths-Jones S."/>
            <person name="Gross S."/>
            <person name="Guigo R."/>
            <person name="Gustafson E.A."/>
            <person name="Haerty W."/>
            <person name="Hahn M.W."/>
            <person name="Halligan D.L."/>
            <person name="Halpern A.L."/>
            <person name="Halter G.M."/>
            <person name="Han M.V."/>
            <person name="Heger A."/>
            <person name="Hillier L."/>
            <person name="Hinrichs A.S."/>
            <person name="Holmes I."/>
            <person name="Hoskins R.A."/>
            <person name="Hubisz M.J."/>
            <person name="Hultmark D."/>
            <person name="Huntley M.A."/>
            <person name="Jaffe D.B."/>
            <person name="Jagadeeshan S."/>
            <person name="Jeck W.R."/>
            <person name="Johnson J."/>
            <person name="Jones C.D."/>
            <person name="Jordan W.C."/>
            <person name="Karpen G.H."/>
            <person name="Kataoka E."/>
            <person name="Keightley P.D."/>
            <person name="Kheradpour P."/>
            <person name="Kirkness E.F."/>
            <person name="Koerich L.B."/>
            <person name="Kristiansen K."/>
            <person name="Kudrna D."/>
            <person name="Kulathinal R.J."/>
            <person name="Kumar S."/>
            <person name="Kwok R."/>
            <person name="Lander E."/>
            <person name="Langley C.H."/>
            <person name="Lapoint R."/>
            <person name="Lazzaro B.P."/>
            <person name="Lee S.J."/>
            <person name="Levesque L."/>
            <person name="Li R."/>
            <person name="Lin C.F."/>
            <person name="Lin M.F."/>
            <person name="Lindblad-Toh K."/>
            <person name="Llopart A."/>
            <person name="Long M."/>
            <person name="Low L."/>
            <person name="Lozovsky E."/>
            <person name="Lu J."/>
            <person name="Luo M."/>
            <person name="Machado C.A."/>
            <person name="Makalowski W."/>
            <person name="Marzo M."/>
            <person name="Matsuda M."/>
            <person name="Matzkin L."/>
            <person name="McAllister B."/>
            <person name="McBride C.S."/>
            <person name="McKernan B."/>
            <person name="McKernan K."/>
            <person name="Mendez-Lago M."/>
            <person name="Minx P."/>
            <person name="Mollenhauer M.U."/>
            <person name="Montooth K."/>
            <person name="Mount S.M."/>
            <person name="Mu X."/>
            <person name="Myers E."/>
            <person name="Negre B."/>
            <person name="Newfeld S."/>
            <person name="Nielsen R."/>
            <person name="Noor M.A."/>
            <person name="O'Grady P."/>
            <person name="Pachter L."/>
            <person name="Papaceit M."/>
            <person name="Parisi M.J."/>
            <person name="Parisi M."/>
            <person name="Parts L."/>
            <person name="Pedersen J.S."/>
            <person name="Pesole G."/>
            <person name="Phillippy A.M."/>
            <person name="Ponting C.P."/>
            <person name="Pop M."/>
            <person name="Porcelli D."/>
            <person name="Powell J.R."/>
            <person name="Prohaska S."/>
            <person name="Pruitt K."/>
            <person name="Puig M."/>
            <person name="Quesneville H."/>
            <person name="Ram K.R."/>
            <person name="Rand D."/>
            <person name="Rasmussen M.D."/>
            <person name="Reed L.K."/>
            <person name="Reenan R."/>
            <person name="Reily A."/>
            <person name="Remington K.A."/>
            <person name="Rieger T.T."/>
            <person name="Ritchie M.G."/>
            <person name="Robin C."/>
            <person name="Rogers Y.H."/>
            <person name="Rohde C."/>
            <person name="Rozas J."/>
            <person name="Rubenfield M.J."/>
            <person name="Ruiz A."/>
            <person name="Russo S."/>
            <person name="Salzberg S.L."/>
            <person name="Sanchez-Gracia A."/>
            <person name="Saranga D.J."/>
            <person name="Sato H."/>
            <person name="Schaeffer S.W."/>
            <person name="Schatz M.C."/>
            <person name="Schlenke T."/>
            <person name="Schwartz R."/>
            <person name="Segarra C."/>
            <person name="Singh R.S."/>
            <person name="Sirot L."/>
            <person name="Sirota M."/>
            <person name="Sisneros N.B."/>
            <person name="Smith C.D."/>
            <person name="Smith T.F."/>
            <person name="Spieth J."/>
            <person name="Stage D.E."/>
            <person name="Stark A."/>
            <person name="Stephan W."/>
            <person name="Strausberg R.L."/>
            <person name="Strempel S."/>
            <person name="Sturgill D."/>
            <person name="Sutton G."/>
            <person name="Sutton G.G."/>
            <person name="Tao W."/>
            <person name="Teichmann S."/>
            <person name="Tobari Y.N."/>
            <person name="Tomimura Y."/>
            <person name="Tsolas J.M."/>
            <person name="Valente V.L."/>
            <person name="Venter E."/>
            <person name="Venter J.C."/>
            <person name="Vicario S."/>
            <person name="Vieira F.G."/>
            <person name="Vilella A.J."/>
            <person name="Villasante A."/>
            <person name="Walenz B."/>
            <person name="Wang J."/>
            <person name="Wasserman M."/>
            <person name="Watts T."/>
            <person name="Wilson D."/>
            <person name="Wilson R.K."/>
            <person name="Wing R.A."/>
            <person name="Wolfner M.F."/>
            <person name="Wong A."/>
            <person name="Wong G.K."/>
            <person name="Wu C.I."/>
            <person name="Wu G."/>
            <person name="Yamamoto D."/>
            <person name="Yang H.P."/>
            <person name="Yang S.P."/>
            <person name="Yorke J.A."/>
            <person name="Yoshida K."/>
            <person name="Zdobnov E."/>
            <person name="Zhang P."/>
            <person name="Zhang Y."/>
            <person name="Zimin A.V."/>
            <person name="Baldwin J."/>
            <person name="Abdouelleil A."/>
            <person name="Abdulkadir J."/>
            <person name="Abebe A."/>
            <person name="Abera B."/>
            <person name="Abreu J."/>
            <person name="Acer S.C."/>
            <person name="Aftuck L."/>
            <person name="Alexander A."/>
            <person name="An P."/>
            <person name="Anderson E."/>
            <person name="Anderson S."/>
            <person name="Arachi H."/>
            <person name="Azer M."/>
            <person name="Bachantsang P."/>
            <person name="Barry A."/>
            <person name="Bayul T."/>
            <person name="Berlin A."/>
            <person name="Bessette D."/>
            <person name="Bloom T."/>
            <person name="Blye J."/>
            <person name="Boguslavskiy L."/>
            <person name="Bonnet C."/>
            <person name="Boukhgalter B."/>
            <person name="Bourzgui I."/>
            <person name="Brown A."/>
            <person name="Cahill P."/>
            <person name="Channer S."/>
            <person name="Cheshatsang Y."/>
            <person name="Chuda L."/>
            <person name="Citroen M."/>
            <person name="Collymore A."/>
            <person name="Cooke P."/>
            <person name="Costello M."/>
            <person name="D'Aco K."/>
            <person name="Daza R."/>
            <person name="De Haan G."/>
            <person name="DeGray S."/>
            <person name="DeMaso C."/>
            <person name="Dhargay N."/>
            <person name="Dooley K."/>
            <person name="Dooley E."/>
            <person name="Doricent M."/>
            <person name="Dorje P."/>
            <person name="Dorjee K."/>
            <person name="Dupes A."/>
            <person name="Elong R."/>
            <person name="Falk J."/>
            <person name="Farina A."/>
            <person name="Faro S."/>
            <person name="Ferguson D."/>
            <person name="Fisher S."/>
            <person name="Foley C.D."/>
            <person name="Franke A."/>
            <person name="Friedrich D."/>
            <person name="Gadbois L."/>
            <person name="Gearin G."/>
            <person name="Gearin C.R."/>
            <person name="Giannoukos G."/>
            <person name="Goode T."/>
            <person name="Graham J."/>
            <person name="Grandbois E."/>
            <person name="Grewal S."/>
            <person name="Gyaltsen K."/>
            <person name="Hafez N."/>
            <person name="Hagos B."/>
            <person name="Hall J."/>
            <person name="Henson C."/>
            <person name="Hollinger A."/>
            <person name="Honan T."/>
            <person name="Huard M.D."/>
            <person name="Hughes L."/>
            <person name="Hurhula B."/>
            <person name="Husby M.E."/>
            <person name="Kamat A."/>
            <person name="Kanga B."/>
            <person name="Kashin S."/>
            <person name="Khazanovich D."/>
            <person name="Kisner P."/>
            <person name="Lance K."/>
            <person name="Lara M."/>
            <person name="Lee W."/>
            <person name="Lennon N."/>
            <person name="Letendre F."/>
            <person name="LeVine R."/>
            <person name="Lipovsky A."/>
            <person name="Liu X."/>
            <person name="Liu J."/>
            <person name="Liu S."/>
            <person name="Lokyitsang T."/>
            <person name="Lokyitsang Y."/>
            <person name="Lubonja R."/>
            <person name="Lui A."/>
            <person name="MacDonald P."/>
            <person name="Magnisalis V."/>
            <person name="Maru K."/>
            <person name="Matthews C."/>
            <person name="McCusker W."/>
            <person name="McDonough S."/>
            <person name="Mehta T."/>
            <person name="Meldrim J."/>
            <person name="Meneus L."/>
            <person name="Mihai O."/>
            <person name="Mihalev A."/>
            <person name="Mihova T."/>
            <person name="Mittelman R."/>
            <person name="Mlenga V."/>
            <person name="Montmayeur A."/>
            <person name="Mulrain L."/>
            <person name="Navidi A."/>
            <person name="Naylor J."/>
            <person name="Negash T."/>
            <person name="Nguyen T."/>
            <person name="Nguyen N."/>
            <person name="Nicol R."/>
            <person name="Norbu C."/>
            <person name="Norbu N."/>
            <person name="Novod N."/>
            <person name="O'Neill B."/>
            <person name="Osman S."/>
            <person name="Markiewicz E."/>
            <person name="Oyono O.L."/>
            <person name="Patti C."/>
            <person name="Phunkhang P."/>
            <person name="Pierre F."/>
            <person name="Priest M."/>
            <person name="Raghuraman S."/>
            <person name="Rege F."/>
            <person name="Reyes R."/>
            <person name="Rise C."/>
            <person name="Rogov P."/>
            <person name="Ross K."/>
            <person name="Ryan E."/>
            <person name="Settipalli S."/>
            <person name="Shea T."/>
            <person name="Sherpa N."/>
            <person name="Shi L."/>
            <person name="Shih D."/>
            <person name="Sparrow T."/>
            <person name="Spaulding J."/>
            <person name="Stalker J."/>
            <person name="Stange-Thomann N."/>
            <person name="Stavropoulos S."/>
            <person name="Stone C."/>
            <person name="Strader C."/>
            <person name="Tesfaye S."/>
            <person name="Thomson T."/>
            <person name="Thoulutsang Y."/>
            <person name="Thoulutsang D."/>
            <person name="Topham K."/>
            <person name="Topping I."/>
            <person name="Tsamla T."/>
            <person name="Vassiliev H."/>
            <person name="Vo A."/>
            <person name="Wangchuk T."/>
            <person name="Wangdi T."/>
            <person name="Weiand M."/>
            <person name="Wilkinson J."/>
            <person name="Wilson A."/>
            <person name="Yadav S."/>
            <person name="Young G."/>
            <person name="Yu Q."/>
            <person name="Zembek L."/>
            <person name="Zhong D."/>
            <person name="Zimmer A."/>
            <person name="Zwirko Z."/>
            <person name="Jaffe D.B."/>
            <person name="Alvarez P."/>
            <person name="Brockman W."/>
            <person name="Butler J."/>
            <person name="Chin C."/>
            <person name="Gnerre S."/>
            <person name="Grabherr M."/>
            <person name="Kleber M."/>
            <person name="Mauceli E."/>
            <person name="MacCallum I."/>
        </authorList>
    </citation>
    <scope>NUCLEOTIDE SEQUENCE [LARGE SCALE GENOMIC DNA]</scope>
    <source>
        <strain evidence="3">Tucson 14030-0811.24</strain>
    </source>
</reference>
<dbReference type="EMBL" id="CH964239">
    <property type="protein sequence ID" value="EDW82570.1"/>
    <property type="molecule type" value="Genomic_DNA"/>
</dbReference>
<sequence length="344" mass="36994">MASNSTKKSKSSGMRILWIPGRKSHPKGHFSATNKNVTYTSTQKKSEVWSLGGSKAQTELIDFPSPESVDNASTSSLAIAATTYSLIQTTKTKTEFSSSESLTSDDIAVAASECATLPATPIATTSSSLSSPLSELAPSTPSTKAMTSPIVVTTVEIRDLHNILNPDELPKIPLPQTTLGETTDMMMLNSSAGTTASIETASSPSTNRKIAGGSAGTGASSTIGTNVSSSPNRNKYKNHNNNQEDINSIKSISSLDGQRISSDFGWIDDAVQERNCNDMMHKNKRKKSKKARDSKLQLDQIDAKVVEYPLDAKFKEDQSHDNDSDEKVVKCLYYSLMCCDCTIS</sequence>
<accession>B4NCL1</accession>
<dbReference type="PhylomeDB" id="B4NCL1"/>
<evidence type="ECO:0000313" key="2">
    <source>
        <dbReference type="EMBL" id="EDW82570.1"/>
    </source>
</evidence>
<dbReference type="KEGG" id="dwi:6648840"/>
<feature type="compositionally biased region" description="Polar residues" evidence="1">
    <location>
        <begin position="197"/>
        <end position="208"/>
    </location>
</feature>
<evidence type="ECO:0000256" key="1">
    <source>
        <dbReference type="SAM" id="MobiDB-lite"/>
    </source>
</evidence>